<evidence type="ECO:0000313" key="3">
    <source>
        <dbReference type="Proteomes" id="UP000247099"/>
    </source>
</evidence>
<dbReference type="AlphaFoldDB" id="A0A317ZGA8"/>
<gene>
    <name evidence="2" type="ORF">DDZ13_15225</name>
</gene>
<organism evidence="2 3">
    <name type="scientific">Coraliomargarita sinensis</name>
    <dbReference type="NCBI Taxonomy" id="2174842"/>
    <lineage>
        <taxon>Bacteria</taxon>
        <taxon>Pseudomonadati</taxon>
        <taxon>Verrucomicrobiota</taxon>
        <taxon>Opitutia</taxon>
        <taxon>Puniceicoccales</taxon>
        <taxon>Coraliomargaritaceae</taxon>
        <taxon>Coraliomargarita</taxon>
    </lineage>
</organism>
<dbReference type="PROSITE" id="PS51257">
    <property type="entry name" value="PROKAR_LIPOPROTEIN"/>
    <property type="match status" value="1"/>
</dbReference>
<feature type="transmembrane region" description="Helical" evidence="1">
    <location>
        <begin position="67"/>
        <end position="92"/>
    </location>
</feature>
<sequence length="99" mass="10821">MKKSISVGAIIIAACLLFLGTLITNRIQTGALQTADRLGPHLQPEKASFKTERMNTERSMEDTLRSIYSSSGGMLFLNIASFAVLGSTLLWVSTRENKT</sequence>
<proteinExistence type="predicted"/>
<comment type="caution">
    <text evidence="2">The sequence shown here is derived from an EMBL/GenBank/DDBJ whole genome shotgun (WGS) entry which is preliminary data.</text>
</comment>
<protein>
    <submittedName>
        <fullName evidence="2">Uncharacterized protein</fullName>
    </submittedName>
</protein>
<reference evidence="2 3" key="1">
    <citation type="submission" date="2018-05" db="EMBL/GenBank/DDBJ databases">
        <title>Coraliomargarita sinensis sp. nov., isolated from a marine solar saltern.</title>
        <authorList>
            <person name="Zhou L.Y."/>
        </authorList>
    </citation>
    <scope>NUCLEOTIDE SEQUENCE [LARGE SCALE GENOMIC DNA]</scope>
    <source>
        <strain evidence="2 3">WN38</strain>
    </source>
</reference>
<dbReference type="InParanoid" id="A0A317ZGA8"/>
<keyword evidence="1" id="KW-0472">Membrane</keyword>
<evidence type="ECO:0000256" key="1">
    <source>
        <dbReference type="SAM" id="Phobius"/>
    </source>
</evidence>
<keyword evidence="1" id="KW-0812">Transmembrane</keyword>
<keyword evidence="1" id="KW-1133">Transmembrane helix</keyword>
<accession>A0A317ZGA8</accession>
<evidence type="ECO:0000313" key="2">
    <source>
        <dbReference type="EMBL" id="PXA02809.1"/>
    </source>
</evidence>
<keyword evidence="3" id="KW-1185">Reference proteome</keyword>
<name>A0A317ZGA8_9BACT</name>
<dbReference type="Proteomes" id="UP000247099">
    <property type="component" value="Unassembled WGS sequence"/>
</dbReference>
<dbReference type="EMBL" id="QHJQ01000029">
    <property type="protein sequence ID" value="PXA02809.1"/>
    <property type="molecule type" value="Genomic_DNA"/>
</dbReference>